<dbReference type="InterPro" id="IPR036507">
    <property type="entry name" value="Telomere_rpt-bd_fac_dimer_sf"/>
</dbReference>
<dbReference type="InterPro" id="IPR017930">
    <property type="entry name" value="Myb_dom"/>
</dbReference>
<comment type="function">
    <text evidence="2">Binds the telomeric double-stranded 5'-TTAGGG-3' repeat.</text>
</comment>
<feature type="domain" description="HTH myb-type" evidence="5">
    <location>
        <begin position="336"/>
        <end position="393"/>
    </location>
</feature>
<dbReference type="InterPro" id="IPR017357">
    <property type="entry name" value="TERF1/2"/>
</dbReference>
<gene>
    <name evidence="6" type="ORF">KC01_LOCUS25494</name>
</gene>
<dbReference type="Proteomes" id="UP001497482">
    <property type="component" value="Chromosome 21"/>
</dbReference>
<dbReference type="GO" id="GO:0003720">
    <property type="term" value="F:telomerase activity"/>
    <property type="evidence" value="ECO:0007669"/>
    <property type="project" value="TreeGrafter"/>
</dbReference>
<dbReference type="InterPro" id="IPR001005">
    <property type="entry name" value="SANT/Myb"/>
</dbReference>
<feature type="compositionally biased region" description="Polar residues" evidence="3">
    <location>
        <begin position="1"/>
        <end position="12"/>
    </location>
</feature>
<dbReference type="PIRSF" id="PIRSF038016">
    <property type="entry name" value="Telomere_bd-1_Pin2"/>
    <property type="match status" value="1"/>
</dbReference>
<name>A0AAV2LBG9_KNICA</name>
<dbReference type="PROSITE" id="PS51294">
    <property type="entry name" value="HTH_MYB"/>
    <property type="match status" value="1"/>
</dbReference>
<evidence type="ECO:0000259" key="4">
    <source>
        <dbReference type="PROSITE" id="PS50090"/>
    </source>
</evidence>
<dbReference type="SUPFAM" id="SSF46689">
    <property type="entry name" value="Homeodomain-like"/>
    <property type="match status" value="1"/>
</dbReference>
<accession>A0AAV2LBG9</accession>
<comment type="subunit">
    <text evidence="2">Homodimer.</text>
</comment>
<evidence type="ECO:0000313" key="6">
    <source>
        <dbReference type="EMBL" id="CAL1596889.1"/>
    </source>
</evidence>
<sequence>MDLVQNTEQTVIYPSAGNNNDNNMTDVDDKENDLDDSSSAQPEPREDDVRFSRVSAVVTHWVSDFLFLSLCRNFKNRNLEEFNNKLGTFEDVVKNMPQNEKVLVCAFLARVIHGQHLDVNFENDKNVSPLMSAAKIWSELKETADDESLAENLSILLFVQSVAVCMEKGTSASCVLQWFEDNLDFPSALRVKLRTVVESKDVYHPFITSFSYNRLLETTDTFVDAFLKSNPSDYLFKAGAKALQSPGSKETLKDTISEDEDDQTPEPCTVKVNKNKKKSSCVSPNKSKRRLLSTKMCDLWIPESCKRPTVVLTRISKKERSSALDEFNDMDTTALKKRKPRTKWTWEEDRQLTVGVQRHGLGHWSRILHDFDFGSRTGVMLKDRWRTLSKSHVV</sequence>
<dbReference type="GO" id="GO:0071532">
    <property type="term" value="F:ankyrin repeat binding"/>
    <property type="evidence" value="ECO:0007669"/>
    <property type="project" value="TreeGrafter"/>
</dbReference>
<keyword evidence="2" id="KW-0779">Telomere</keyword>
<reference evidence="6 7" key="1">
    <citation type="submission" date="2024-04" db="EMBL/GenBank/DDBJ databases">
        <authorList>
            <person name="Waldvogel A.-M."/>
            <person name="Schoenle A."/>
        </authorList>
    </citation>
    <scope>NUCLEOTIDE SEQUENCE [LARGE SCALE GENOMIC DNA]</scope>
</reference>
<feature type="compositionally biased region" description="Acidic residues" evidence="3">
    <location>
        <begin position="26"/>
        <end position="36"/>
    </location>
</feature>
<dbReference type="Gene3D" id="1.10.10.60">
    <property type="entry name" value="Homeodomain-like"/>
    <property type="match status" value="1"/>
</dbReference>
<dbReference type="AlphaFoldDB" id="A0AAV2LBG9"/>
<dbReference type="GO" id="GO:0003691">
    <property type="term" value="F:double-stranded telomeric DNA binding"/>
    <property type="evidence" value="ECO:0007669"/>
    <property type="project" value="UniProtKB-UniRule"/>
</dbReference>
<dbReference type="Gene3D" id="1.25.40.210">
    <property type="entry name" value="Telomere repeat-binding factor, dimerisation domain"/>
    <property type="match status" value="1"/>
</dbReference>
<dbReference type="GO" id="GO:0000783">
    <property type="term" value="C:nuclear telomere cap complex"/>
    <property type="evidence" value="ECO:0007669"/>
    <property type="project" value="TreeGrafter"/>
</dbReference>
<feature type="region of interest" description="Disordered" evidence="3">
    <location>
        <begin position="247"/>
        <end position="267"/>
    </location>
</feature>
<feature type="domain" description="Myb-like" evidence="4">
    <location>
        <begin position="336"/>
        <end position="389"/>
    </location>
</feature>
<evidence type="ECO:0000256" key="3">
    <source>
        <dbReference type="SAM" id="MobiDB-lite"/>
    </source>
</evidence>
<dbReference type="GO" id="GO:0007004">
    <property type="term" value="P:telomere maintenance via telomerase"/>
    <property type="evidence" value="ECO:0007669"/>
    <property type="project" value="TreeGrafter"/>
</dbReference>
<keyword evidence="2" id="KW-0131">Cell cycle</keyword>
<feature type="region of interest" description="Disordered" evidence="3">
    <location>
        <begin position="1"/>
        <end position="49"/>
    </location>
</feature>
<evidence type="ECO:0000259" key="5">
    <source>
        <dbReference type="PROSITE" id="PS51294"/>
    </source>
</evidence>
<dbReference type="GO" id="GO:0008301">
    <property type="term" value="F:DNA binding, bending"/>
    <property type="evidence" value="ECO:0007669"/>
    <property type="project" value="TreeGrafter"/>
</dbReference>
<evidence type="ECO:0000256" key="2">
    <source>
        <dbReference type="PIRNR" id="PIRNR038016"/>
    </source>
</evidence>
<organism evidence="6 7">
    <name type="scientific">Knipowitschia caucasica</name>
    <name type="common">Caucasian dwarf goby</name>
    <name type="synonym">Pomatoschistus caucasicus</name>
    <dbReference type="NCBI Taxonomy" id="637954"/>
    <lineage>
        <taxon>Eukaryota</taxon>
        <taxon>Metazoa</taxon>
        <taxon>Chordata</taxon>
        <taxon>Craniata</taxon>
        <taxon>Vertebrata</taxon>
        <taxon>Euteleostomi</taxon>
        <taxon>Actinopterygii</taxon>
        <taxon>Neopterygii</taxon>
        <taxon>Teleostei</taxon>
        <taxon>Neoteleostei</taxon>
        <taxon>Acanthomorphata</taxon>
        <taxon>Gobiaria</taxon>
        <taxon>Gobiiformes</taxon>
        <taxon>Gobioidei</taxon>
        <taxon>Gobiidae</taxon>
        <taxon>Gobiinae</taxon>
        <taxon>Knipowitschia</taxon>
    </lineage>
</organism>
<dbReference type="InterPro" id="IPR052450">
    <property type="entry name" value="TRBD-Containing_Protein"/>
</dbReference>
<dbReference type="InterPro" id="IPR009057">
    <property type="entry name" value="Homeodomain-like_sf"/>
</dbReference>
<dbReference type="GO" id="GO:0008156">
    <property type="term" value="P:negative regulation of DNA replication"/>
    <property type="evidence" value="ECO:0007669"/>
    <property type="project" value="TreeGrafter"/>
</dbReference>
<dbReference type="GO" id="GO:0098505">
    <property type="term" value="F:G-rich strand telomeric DNA binding"/>
    <property type="evidence" value="ECO:0007669"/>
    <property type="project" value="TreeGrafter"/>
</dbReference>
<evidence type="ECO:0000256" key="1">
    <source>
        <dbReference type="ARBA" id="ARBA00023242"/>
    </source>
</evidence>
<comment type="subcellular location">
    <subcellularLocation>
        <location evidence="2">Nucleus</location>
    </subcellularLocation>
</comment>
<dbReference type="GO" id="GO:0008017">
    <property type="term" value="F:microtubule binding"/>
    <property type="evidence" value="ECO:0007669"/>
    <property type="project" value="TreeGrafter"/>
</dbReference>
<dbReference type="FunFam" id="1.25.40.210:FF:000001">
    <property type="entry name" value="Telomeric repeat-binding factor"/>
    <property type="match status" value="1"/>
</dbReference>
<dbReference type="EMBL" id="OZ035843">
    <property type="protein sequence ID" value="CAL1596889.1"/>
    <property type="molecule type" value="Genomic_DNA"/>
</dbReference>
<dbReference type="CDD" id="cd11660">
    <property type="entry name" value="SANT_TRF"/>
    <property type="match status" value="1"/>
</dbReference>
<keyword evidence="7" id="KW-1185">Reference proteome</keyword>
<dbReference type="SMART" id="SM00717">
    <property type="entry name" value="SANT"/>
    <property type="match status" value="1"/>
</dbReference>
<protein>
    <recommendedName>
        <fullName evidence="2">Telomeric repeat-binding factor</fullName>
    </recommendedName>
</protein>
<keyword evidence="2" id="KW-0238">DNA-binding</keyword>
<keyword evidence="1 2" id="KW-0539">Nucleus</keyword>
<keyword evidence="2" id="KW-0158">Chromosome</keyword>
<dbReference type="GO" id="GO:0042803">
    <property type="term" value="F:protein homodimerization activity"/>
    <property type="evidence" value="ECO:0007669"/>
    <property type="project" value="UniProtKB-UniRule"/>
</dbReference>
<dbReference type="SUPFAM" id="SSF63600">
    <property type="entry name" value="Telomeric repeat binding factor (TRF) dimerisation domain"/>
    <property type="match status" value="1"/>
</dbReference>
<dbReference type="PANTHER" id="PTHR46734:SF1">
    <property type="entry name" value="TELOMERIC REPEAT-BINDING FACTOR 1"/>
    <property type="match status" value="1"/>
</dbReference>
<proteinExistence type="predicted"/>
<dbReference type="GO" id="GO:1905839">
    <property type="term" value="P:negative regulation of telomeric D-loop disassembly"/>
    <property type="evidence" value="ECO:0007669"/>
    <property type="project" value="TreeGrafter"/>
</dbReference>
<dbReference type="PANTHER" id="PTHR46734">
    <property type="entry name" value="TELOMERIC REPEAT-BINDING FACTOR 1 TERF1"/>
    <property type="match status" value="1"/>
</dbReference>
<evidence type="ECO:0000313" key="7">
    <source>
        <dbReference type="Proteomes" id="UP001497482"/>
    </source>
</evidence>
<dbReference type="PROSITE" id="PS50090">
    <property type="entry name" value="MYB_LIKE"/>
    <property type="match status" value="1"/>
</dbReference>
<dbReference type="Pfam" id="PF00249">
    <property type="entry name" value="Myb_DNA-binding"/>
    <property type="match status" value="1"/>
</dbReference>